<dbReference type="Gene3D" id="1.10.10.10">
    <property type="entry name" value="Winged helix-like DNA-binding domain superfamily/Winged helix DNA-binding domain"/>
    <property type="match status" value="1"/>
</dbReference>
<dbReference type="Proteomes" id="UP000000641">
    <property type="component" value="Chromosome"/>
</dbReference>
<dbReference type="SUPFAM" id="SSF46785">
    <property type="entry name" value="Winged helix' DNA-binding domain"/>
    <property type="match status" value="1"/>
</dbReference>
<dbReference type="EnsemblBacteria" id="ABL77602">
    <property type="protein sequence ID" value="ABL77602"/>
    <property type="gene ID" value="Tpen_0192"/>
</dbReference>
<dbReference type="InterPro" id="IPR036390">
    <property type="entry name" value="WH_DNA-bd_sf"/>
</dbReference>
<dbReference type="AlphaFoldDB" id="A1RWM2"/>
<reference evidence="2" key="1">
    <citation type="journal article" date="2008" name="J. Bacteriol.">
        <title>Genome sequence of Thermofilum pendens reveals an exceptional loss of biosynthetic pathways without genome reduction.</title>
        <authorList>
            <person name="Anderson I."/>
            <person name="Rodriguez J."/>
            <person name="Susanti D."/>
            <person name="Porat I."/>
            <person name="Reich C."/>
            <person name="Ulrich L.E."/>
            <person name="Elkins J.G."/>
            <person name="Mavromatis K."/>
            <person name="Lykidis A."/>
            <person name="Kim E."/>
            <person name="Thompson L.S."/>
            <person name="Nolan M."/>
            <person name="Land M."/>
            <person name="Copeland A."/>
            <person name="Lapidus A."/>
            <person name="Lucas S."/>
            <person name="Detter C."/>
            <person name="Zhulin I.B."/>
            <person name="Olsen G.J."/>
            <person name="Whitman W."/>
            <person name="Mukhopadhyay B."/>
            <person name="Bristow J."/>
            <person name="Kyrpides N."/>
        </authorList>
    </citation>
    <scope>NUCLEOTIDE SEQUENCE [LARGE SCALE GENOMIC DNA]</scope>
    <source>
        <strain evidence="2">DSM 2475 / Hrk 5</strain>
    </source>
</reference>
<evidence type="ECO:0000313" key="2">
    <source>
        <dbReference type="Proteomes" id="UP000000641"/>
    </source>
</evidence>
<proteinExistence type="predicted"/>
<dbReference type="HOGENOM" id="CLU_515476_0_0_2"/>
<organism evidence="1 2">
    <name type="scientific">Thermofilum pendens (strain DSM 2475 / Hrk 5)</name>
    <dbReference type="NCBI Taxonomy" id="368408"/>
    <lineage>
        <taxon>Archaea</taxon>
        <taxon>Thermoproteota</taxon>
        <taxon>Thermoprotei</taxon>
        <taxon>Thermofilales</taxon>
        <taxon>Thermofilaceae</taxon>
        <taxon>Thermofilum</taxon>
    </lineage>
</organism>
<dbReference type="KEGG" id="tpe:Tpen_0192"/>
<name>A1RWM2_THEPD</name>
<protein>
    <submittedName>
        <fullName evidence="1">Transcriptional regulator, Fis family</fullName>
    </submittedName>
</protein>
<gene>
    <name evidence="1" type="ordered locus">Tpen_0192</name>
</gene>
<dbReference type="STRING" id="368408.Tpen_0192"/>
<sequence length="528" mass="57719">MKVTALAVLLPGSCRGKCSNCMWARWDSSELSLEVIRAFLAMLRETGVEVESAVVLCPDVTEKGWGIELLKALFNSFGKKLRVFVPWNSLGKFTKLAFENGLEKIEILCLVDHPARFQEVEGKIIEALSLGFNVLLGTVCDDEECLKNSLYMVDKAYRLGIPFYVLLPCEEGSDTSSCPVDLGKAVFSLREGVLLVKGYNYNGYIVRVASLSPEPFSTLVVRPGNILSSSLSGEGFNLREAVESSEKFFLVLRTLLKGDYAEAYSLRELGVTVEPRIVLSVNGVPLGEEELLALALLCYTKSLSAVSRLLGARPQNIYAKLTRKESMIGVRLVECRRGGAEHGKTSVNNFGKALARRYIDIKRRLSNSVCEHSKKGTVILLAQGSSSDTHVNVRVALEEASFKPLEVILVLSKDSDVMVTDAALCSFPEGFIVLKDHFGKGVLTQVLTGALFASTEKLCVTPLRNPLPIPEIVASLEETPVNGVKGYYIDSSDFIIAGGRQILVKRVLELAEKGVFRADGLPQLLAKA</sequence>
<dbReference type="InterPro" id="IPR036388">
    <property type="entry name" value="WH-like_DNA-bd_sf"/>
</dbReference>
<dbReference type="eggNOG" id="arCOG00223">
    <property type="taxonomic scope" value="Archaea"/>
</dbReference>
<keyword evidence="2" id="KW-1185">Reference proteome</keyword>
<dbReference type="EMBL" id="CP000505">
    <property type="protein sequence ID" value="ABL77602.1"/>
    <property type="molecule type" value="Genomic_DNA"/>
</dbReference>
<accession>A1RWM2</accession>
<evidence type="ECO:0000313" key="1">
    <source>
        <dbReference type="EMBL" id="ABL77602.1"/>
    </source>
</evidence>